<dbReference type="PANTHER" id="PTHR23417">
    <property type="entry name" value="3-DEOXY-D-MANNO-OCTULOSONIC-ACID TRANSFERASE/TRNA GUANINE-N 7 - -METHYLTRANSFERASE"/>
    <property type="match status" value="1"/>
</dbReference>
<gene>
    <name evidence="8" type="ORF">DC094_12400</name>
</gene>
<dbReference type="OrthoDB" id="9809889at2"/>
<accession>A0A2V1GTV7</accession>
<evidence type="ECO:0000256" key="3">
    <source>
        <dbReference type="ARBA" id="ARBA00011977"/>
    </source>
</evidence>
<evidence type="ECO:0000256" key="7">
    <source>
        <dbReference type="ARBA" id="ARBA00022694"/>
    </source>
</evidence>
<reference evidence="8 9" key="1">
    <citation type="submission" date="2018-04" db="EMBL/GenBank/DDBJ databases">
        <title>Thalassorhabdus spongiae gen. nov., sp. nov., isolated from a marine sponge in South-West Iceland.</title>
        <authorList>
            <person name="Knobloch S."/>
            <person name="Daussin A."/>
            <person name="Johannsson R."/>
            <person name="Marteinsson V.T."/>
        </authorList>
    </citation>
    <scope>NUCLEOTIDE SEQUENCE [LARGE SCALE GENOMIC DNA]</scope>
    <source>
        <strain evidence="8 9">Hp12</strain>
    </source>
</reference>
<dbReference type="SUPFAM" id="SSF53335">
    <property type="entry name" value="S-adenosyl-L-methionine-dependent methyltransferases"/>
    <property type="match status" value="1"/>
</dbReference>
<dbReference type="InterPro" id="IPR029063">
    <property type="entry name" value="SAM-dependent_MTases_sf"/>
</dbReference>
<comment type="caution">
    <text evidence="8">The sequence shown here is derived from an EMBL/GenBank/DDBJ whole genome shotgun (WGS) entry which is preliminary data.</text>
</comment>
<sequence>MEKLQRHLQSPFIRPFQDFNRHAFVAAEKAWQQHSGKLILDTGCGTGVSTINLAKQNPEHFVMGVDQSADRLEREKEQLPENMLLVRADLIDFWRLAVQANWDVEQHYLLYPNPWPKKKHLPRRWHGHAVLPYIISLGSTIECRSNWPVYIEEFAQSVQSLTTGQVSIETFQPEIFLTPFEKKYQQSGHDLWRCRIENNQASQNLINYFNL</sequence>
<keyword evidence="7" id="KW-0819">tRNA processing</keyword>
<evidence type="ECO:0000313" key="9">
    <source>
        <dbReference type="Proteomes" id="UP000244906"/>
    </source>
</evidence>
<dbReference type="EMBL" id="QDDL01000004">
    <property type="protein sequence ID" value="PVZ69058.1"/>
    <property type="molecule type" value="Genomic_DNA"/>
</dbReference>
<evidence type="ECO:0000256" key="1">
    <source>
        <dbReference type="ARBA" id="ARBA00000142"/>
    </source>
</evidence>
<keyword evidence="4 8" id="KW-0489">Methyltransferase</keyword>
<dbReference type="PROSITE" id="PS51625">
    <property type="entry name" value="SAM_MT_TRMB"/>
    <property type="match status" value="1"/>
</dbReference>
<dbReference type="PANTHER" id="PTHR23417:SF14">
    <property type="entry name" value="PENTACOTRIPEPTIDE-REPEAT REGION OF PRORP DOMAIN-CONTAINING PROTEIN"/>
    <property type="match status" value="1"/>
</dbReference>
<evidence type="ECO:0000256" key="4">
    <source>
        <dbReference type="ARBA" id="ARBA00022603"/>
    </source>
</evidence>
<dbReference type="GO" id="GO:0008176">
    <property type="term" value="F:tRNA (guanine(46)-N7)-methyltransferase activity"/>
    <property type="evidence" value="ECO:0007669"/>
    <property type="project" value="UniProtKB-EC"/>
</dbReference>
<dbReference type="CDD" id="cd02440">
    <property type="entry name" value="AdoMet_MTases"/>
    <property type="match status" value="1"/>
</dbReference>
<proteinExistence type="predicted"/>
<evidence type="ECO:0000256" key="2">
    <source>
        <dbReference type="ARBA" id="ARBA00003015"/>
    </source>
</evidence>
<evidence type="ECO:0000313" key="8">
    <source>
        <dbReference type="EMBL" id="PVZ69058.1"/>
    </source>
</evidence>
<keyword evidence="6" id="KW-0949">S-adenosyl-L-methionine</keyword>
<keyword evidence="5 8" id="KW-0808">Transferase</keyword>
<protein>
    <recommendedName>
        <fullName evidence="3">tRNA (guanine(46)-N(7))-methyltransferase</fullName>
        <ecNumber evidence="3">2.1.1.33</ecNumber>
    </recommendedName>
</protein>
<evidence type="ECO:0000256" key="5">
    <source>
        <dbReference type="ARBA" id="ARBA00022679"/>
    </source>
</evidence>
<keyword evidence="9" id="KW-1185">Reference proteome</keyword>
<dbReference type="Proteomes" id="UP000244906">
    <property type="component" value="Unassembled WGS sequence"/>
</dbReference>
<comment type="function">
    <text evidence="2">Catalyzes the formation of N(7)-methylguanine at position 46 (m7G46) in tRNA.</text>
</comment>
<dbReference type="EC" id="2.1.1.33" evidence="3"/>
<name>A0A2V1GTV7_9GAMM</name>
<dbReference type="Pfam" id="PF02390">
    <property type="entry name" value="Methyltransf_4"/>
    <property type="match status" value="1"/>
</dbReference>
<dbReference type="AlphaFoldDB" id="A0A2V1GTV7"/>
<organism evidence="8 9">
    <name type="scientific">Pelagibaculum spongiae</name>
    <dbReference type="NCBI Taxonomy" id="2080658"/>
    <lineage>
        <taxon>Bacteria</taxon>
        <taxon>Pseudomonadati</taxon>
        <taxon>Pseudomonadota</taxon>
        <taxon>Gammaproteobacteria</taxon>
        <taxon>Oceanospirillales</taxon>
        <taxon>Pelagibaculum</taxon>
    </lineage>
</organism>
<dbReference type="GO" id="GO:0043527">
    <property type="term" value="C:tRNA methyltransferase complex"/>
    <property type="evidence" value="ECO:0007669"/>
    <property type="project" value="TreeGrafter"/>
</dbReference>
<dbReference type="Gene3D" id="3.40.50.150">
    <property type="entry name" value="Vaccinia Virus protein VP39"/>
    <property type="match status" value="1"/>
</dbReference>
<dbReference type="InterPro" id="IPR003358">
    <property type="entry name" value="tRNA_(Gua-N-7)_MeTrfase_Trmb"/>
</dbReference>
<evidence type="ECO:0000256" key="6">
    <source>
        <dbReference type="ARBA" id="ARBA00022691"/>
    </source>
</evidence>
<comment type="catalytic activity">
    <reaction evidence="1">
        <text>guanosine(46) in tRNA + S-adenosyl-L-methionine = N(7)-methylguanosine(46) in tRNA + S-adenosyl-L-homocysteine</text>
        <dbReference type="Rhea" id="RHEA:42708"/>
        <dbReference type="Rhea" id="RHEA-COMP:10188"/>
        <dbReference type="Rhea" id="RHEA-COMP:10189"/>
        <dbReference type="ChEBI" id="CHEBI:57856"/>
        <dbReference type="ChEBI" id="CHEBI:59789"/>
        <dbReference type="ChEBI" id="CHEBI:74269"/>
        <dbReference type="ChEBI" id="CHEBI:74480"/>
        <dbReference type="EC" id="2.1.1.33"/>
    </reaction>
</comment>